<keyword evidence="6" id="KW-1185">Reference proteome</keyword>
<name>A0A6I9SGY9_ELAGV</name>
<dbReference type="GO" id="GO:0008270">
    <property type="term" value="F:zinc ion binding"/>
    <property type="evidence" value="ECO:0007669"/>
    <property type="project" value="UniProtKB-KW"/>
</dbReference>
<evidence type="ECO:0000313" key="7">
    <source>
        <dbReference type="RefSeq" id="XP_010942706.1"/>
    </source>
</evidence>
<evidence type="ECO:0000313" key="6">
    <source>
        <dbReference type="Proteomes" id="UP000504607"/>
    </source>
</evidence>
<dbReference type="InterPro" id="IPR013083">
    <property type="entry name" value="Znf_RING/FYVE/PHD"/>
</dbReference>
<dbReference type="Proteomes" id="UP000504607">
    <property type="component" value="Chromosome 1"/>
</dbReference>
<feature type="domain" description="RING-type" evidence="5">
    <location>
        <begin position="245"/>
        <end position="280"/>
    </location>
</feature>
<dbReference type="KEGG" id="egu:105060614"/>
<dbReference type="GO" id="GO:0004842">
    <property type="term" value="F:ubiquitin-protein transferase activity"/>
    <property type="evidence" value="ECO:0007669"/>
    <property type="project" value="TreeGrafter"/>
</dbReference>
<accession>A0A6I9SGY9</accession>
<dbReference type="InterPro" id="IPR001841">
    <property type="entry name" value="Znf_RING"/>
</dbReference>
<gene>
    <name evidence="7" type="primary">LOC105060614</name>
</gene>
<dbReference type="RefSeq" id="XP_010942706.1">
    <property type="nucleotide sequence ID" value="XM_010944404.2"/>
</dbReference>
<dbReference type="PANTHER" id="PTHR42647">
    <property type="entry name" value="SBP (S-RIBONUCLEASE BINDING PROTEIN) FAMILY PROTEIN"/>
    <property type="match status" value="1"/>
</dbReference>
<evidence type="ECO:0000256" key="1">
    <source>
        <dbReference type="ARBA" id="ARBA00022723"/>
    </source>
</evidence>
<proteinExistence type="predicted"/>
<dbReference type="Pfam" id="PF13920">
    <property type="entry name" value="zf-C3HC4_3"/>
    <property type="match status" value="1"/>
</dbReference>
<dbReference type="OrthoDB" id="1711136at2759"/>
<dbReference type="GeneID" id="105060614"/>
<dbReference type="PROSITE" id="PS50089">
    <property type="entry name" value="ZF_RING_2"/>
    <property type="match status" value="1"/>
</dbReference>
<dbReference type="AlphaFoldDB" id="A0A6I9SGY9"/>
<keyword evidence="1" id="KW-0479">Metal-binding</keyword>
<protein>
    <submittedName>
        <fullName evidence="7">Probable BOI-related E3 ubiquitin-protein ligase 3</fullName>
    </submittedName>
</protein>
<evidence type="ECO:0000256" key="4">
    <source>
        <dbReference type="PROSITE-ProRule" id="PRU00175"/>
    </source>
</evidence>
<evidence type="ECO:0000256" key="3">
    <source>
        <dbReference type="ARBA" id="ARBA00022833"/>
    </source>
</evidence>
<organism evidence="6 7">
    <name type="scientific">Elaeis guineensis var. tenera</name>
    <name type="common">Oil palm</name>
    <dbReference type="NCBI Taxonomy" id="51953"/>
    <lineage>
        <taxon>Eukaryota</taxon>
        <taxon>Viridiplantae</taxon>
        <taxon>Streptophyta</taxon>
        <taxon>Embryophyta</taxon>
        <taxon>Tracheophyta</taxon>
        <taxon>Spermatophyta</taxon>
        <taxon>Magnoliopsida</taxon>
        <taxon>Liliopsida</taxon>
        <taxon>Arecaceae</taxon>
        <taxon>Arecoideae</taxon>
        <taxon>Cocoseae</taxon>
        <taxon>Elaeidinae</taxon>
        <taxon>Elaeis</taxon>
    </lineage>
</organism>
<dbReference type="GO" id="GO:0043067">
    <property type="term" value="P:regulation of programmed cell death"/>
    <property type="evidence" value="ECO:0007669"/>
    <property type="project" value="TreeGrafter"/>
</dbReference>
<dbReference type="CDD" id="cd16649">
    <property type="entry name" value="mRING-HC-C3HC5_CGRF1-like"/>
    <property type="match status" value="1"/>
</dbReference>
<evidence type="ECO:0000259" key="5">
    <source>
        <dbReference type="PROSITE" id="PS50089"/>
    </source>
</evidence>
<dbReference type="Gene3D" id="3.30.40.10">
    <property type="entry name" value="Zinc/RING finger domain, C3HC4 (zinc finger)"/>
    <property type="match status" value="1"/>
</dbReference>
<dbReference type="PANTHER" id="PTHR42647:SF12">
    <property type="entry name" value="BOI-RELATED E3 UBIQUITIN-PROTEIN LIGASE 2-RELATED"/>
    <property type="match status" value="1"/>
</dbReference>
<keyword evidence="2 4" id="KW-0863">Zinc-finger</keyword>
<reference evidence="7" key="1">
    <citation type="submission" date="2025-08" db="UniProtKB">
        <authorList>
            <consortium name="RefSeq"/>
        </authorList>
    </citation>
    <scope>IDENTIFICATION</scope>
</reference>
<evidence type="ECO:0000256" key="2">
    <source>
        <dbReference type="ARBA" id="ARBA00022771"/>
    </source>
</evidence>
<keyword evidence="3" id="KW-0862">Zinc</keyword>
<dbReference type="InParanoid" id="A0A6I9SGY9"/>
<sequence length="292" mass="32749">MAVEAHHLHLFPSQLLRNREITNALENQSSIYNTQMSFVAPVSGTTGSFIPFYNPTTPTAASESSLTFNNLPPAAAAAAVRLPKKRSRDSDRPLCFLGEDISSHVHHQMLDVDRLIAHHVEKVRFELMDRRKRFARQVLVAVEERVSKRLKAKEEEIERIGKLNWALEERIKSLCVENQIWRDLAQSNEATANVLRTNLEQVLAAQAKVKEEHEGEGEAADAESCCCGDNQEEEIKLINPWRRACRNCRESEPSVLLLPCRHLCLCSACAPAIDACPICKCRKTGSVNVNVS</sequence>